<dbReference type="Pfam" id="PF12627">
    <property type="entry name" value="PolyA_pol_RNAbd"/>
    <property type="match status" value="1"/>
</dbReference>
<dbReference type="Pfam" id="PF01966">
    <property type="entry name" value="HD"/>
    <property type="match status" value="1"/>
</dbReference>
<evidence type="ECO:0000313" key="13">
    <source>
        <dbReference type="EMBL" id="SNS49445.1"/>
    </source>
</evidence>
<evidence type="ECO:0000256" key="2">
    <source>
        <dbReference type="ARBA" id="ARBA00022679"/>
    </source>
</evidence>
<dbReference type="GO" id="GO:0005524">
    <property type="term" value="F:ATP binding"/>
    <property type="evidence" value="ECO:0007669"/>
    <property type="project" value="UniProtKB-KW"/>
</dbReference>
<dbReference type="SUPFAM" id="SSF81301">
    <property type="entry name" value="Nucleotidyltransferase"/>
    <property type="match status" value="1"/>
</dbReference>
<feature type="domain" description="HD/PDEase" evidence="12">
    <location>
        <begin position="253"/>
        <end position="377"/>
    </location>
</feature>
<evidence type="ECO:0000313" key="14">
    <source>
        <dbReference type="Proteomes" id="UP000198432"/>
    </source>
</evidence>
<dbReference type="Gene3D" id="3.30.460.10">
    <property type="entry name" value="Beta Polymerase, domain 2"/>
    <property type="match status" value="1"/>
</dbReference>
<keyword evidence="5" id="KW-0479">Metal-binding</keyword>
<keyword evidence="2 11" id="KW-0808">Transferase</keyword>
<keyword evidence="10 11" id="KW-0694">RNA-binding</keyword>
<keyword evidence="9" id="KW-0460">Magnesium</keyword>
<keyword evidence="6" id="KW-0547">Nucleotide-binding</keyword>
<dbReference type="SUPFAM" id="SSF81891">
    <property type="entry name" value="Poly A polymerase C-terminal region-like"/>
    <property type="match status" value="1"/>
</dbReference>
<proteinExistence type="inferred from homology"/>
<evidence type="ECO:0000256" key="5">
    <source>
        <dbReference type="ARBA" id="ARBA00022723"/>
    </source>
</evidence>
<keyword evidence="14" id="KW-1185">Reference proteome</keyword>
<evidence type="ECO:0000256" key="6">
    <source>
        <dbReference type="ARBA" id="ARBA00022741"/>
    </source>
</evidence>
<gene>
    <name evidence="13" type="ORF">SAMN06296052_107124</name>
</gene>
<dbReference type="GO" id="GO:0042245">
    <property type="term" value="P:RNA repair"/>
    <property type="evidence" value="ECO:0007669"/>
    <property type="project" value="UniProtKB-KW"/>
</dbReference>
<dbReference type="Gene3D" id="1.10.246.80">
    <property type="match status" value="1"/>
</dbReference>
<dbReference type="PANTHER" id="PTHR47545:SF1">
    <property type="entry name" value="MULTIFUNCTIONAL CCA PROTEIN"/>
    <property type="match status" value="1"/>
</dbReference>
<dbReference type="Proteomes" id="UP000198432">
    <property type="component" value="Unassembled WGS sequence"/>
</dbReference>
<dbReference type="EMBL" id="FZOQ01000007">
    <property type="protein sequence ID" value="SNS49445.1"/>
    <property type="molecule type" value="Genomic_DNA"/>
</dbReference>
<protein>
    <submittedName>
        <fullName evidence="13">HDIG domain-containing protein</fullName>
    </submittedName>
</protein>
<dbReference type="FunFam" id="3.30.460.10:FF:000033">
    <property type="entry name" value="Poly A polymerase head domain protein"/>
    <property type="match status" value="1"/>
</dbReference>
<evidence type="ECO:0000256" key="7">
    <source>
        <dbReference type="ARBA" id="ARBA00022800"/>
    </source>
</evidence>
<comment type="similarity">
    <text evidence="11">Belongs to the tRNA nucleotidyltransferase/poly(A) polymerase family.</text>
</comment>
<dbReference type="InterPro" id="IPR002646">
    <property type="entry name" value="PolA_pol_head_dom"/>
</dbReference>
<evidence type="ECO:0000256" key="4">
    <source>
        <dbReference type="ARBA" id="ARBA00022695"/>
    </source>
</evidence>
<dbReference type="CDD" id="cd00077">
    <property type="entry name" value="HDc"/>
    <property type="match status" value="1"/>
</dbReference>
<dbReference type="InterPro" id="IPR006674">
    <property type="entry name" value="HD_domain"/>
</dbReference>
<dbReference type="OrthoDB" id="9805698at2"/>
<evidence type="ECO:0000256" key="8">
    <source>
        <dbReference type="ARBA" id="ARBA00022840"/>
    </source>
</evidence>
<dbReference type="InterPro" id="IPR050124">
    <property type="entry name" value="tRNA_CCA-adding_enzyme"/>
</dbReference>
<dbReference type="CDD" id="cd05398">
    <property type="entry name" value="NT_ClassII-CCAase"/>
    <property type="match status" value="1"/>
</dbReference>
<dbReference type="InterPro" id="IPR032828">
    <property type="entry name" value="PolyA_RNA-bd"/>
</dbReference>
<dbReference type="InterPro" id="IPR006675">
    <property type="entry name" value="HDIG_dom"/>
</dbReference>
<accession>A0A239EXV3</accession>
<comment type="cofactor">
    <cofactor evidence="1">
        <name>Mg(2+)</name>
        <dbReference type="ChEBI" id="CHEBI:18420"/>
    </cofactor>
</comment>
<dbReference type="Pfam" id="PF01743">
    <property type="entry name" value="PolyA_pol"/>
    <property type="match status" value="1"/>
</dbReference>
<evidence type="ECO:0000256" key="10">
    <source>
        <dbReference type="ARBA" id="ARBA00022884"/>
    </source>
</evidence>
<evidence type="ECO:0000256" key="1">
    <source>
        <dbReference type="ARBA" id="ARBA00001946"/>
    </source>
</evidence>
<dbReference type="PANTHER" id="PTHR47545">
    <property type="entry name" value="MULTIFUNCTIONAL CCA PROTEIN"/>
    <property type="match status" value="1"/>
</dbReference>
<keyword evidence="8" id="KW-0067">ATP-binding</keyword>
<dbReference type="InterPro" id="IPR043519">
    <property type="entry name" value="NT_sf"/>
</dbReference>
<dbReference type="AlphaFoldDB" id="A0A239EXV3"/>
<dbReference type="InterPro" id="IPR003607">
    <property type="entry name" value="HD/PDEase_dom"/>
</dbReference>
<evidence type="ECO:0000256" key="11">
    <source>
        <dbReference type="RuleBase" id="RU003953"/>
    </source>
</evidence>
<dbReference type="SMART" id="SM00471">
    <property type="entry name" value="HDc"/>
    <property type="match status" value="1"/>
</dbReference>
<dbReference type="RefSeq" id="WP_089319012.1">
    <property type="nucleotide sequence ID" value="NZ_FZOQ01000007.1"/>
</dbReference>
<keyword evidence="4" id="KW-0548">Nucleotidyltransferase</keyword>
<dbReference type="GO" id="GO:0003723">
    <property type="term" value="F:RNA binding"/>
    <property type="evidence" value="ECO:0007669"/>
    <property type="project" value="UniProtKB-KW"/>
</dbReference>
<evidence type="ECO:0000256" key="3">
    <source>
        <dbReference type="ARBA" id="ARBA00022694"/>
    </source>
</evidence>
<organism evidence="13 14">
    <name type="scientific">Pontibacter ummariensis</name>
    <dbReference type="NCBI Taxonomy" id="1610492"/>
    <lineage>
        <taxon>Bacteria</taxon>
        <taxon>Pseudomonadati</taxon>
        <taxon>Bacteroidota</taxon>
        <taxon>Cytophagia</taxon>
        <taxon>Cytophagales</taxon>
        <taxon>Hymenobacteraceae</taxon>
        <taxon>Pontibacter</taxon>
    </lineage>
</organism>
<evidence type="ECO:0000259" key="12">
    <source>
        <dbReference type="SMART" id="SM00471"/>
    </source>
</evidence>
<dbReference type="GO" id="GO:0008033">
    <property type="term" value="P:tRNA processing"/>
    <property type="evidence" value="ECO:0007669"/>
    <property type="project" value="UniProtKB-KW"/>
</dbReference>
<evidence type="ECO:0000256" key="9">
    <source>
        <dbReference type="ARBA" id="ARBA00022842"/>
    </source>
</evidence>
<keyword evidence="7" id="KW-0692">RNA repair</keyword>
<name>A0A239EXV3_9BACT</name>
<dbReference type="GO" id="GO:0046872">
    <property type="term" value="F:metal ion binding"/>
    <property type="evidence" value="ECO:0007669"/>
    <property type="project" value="UniProtKB-KW"/>
</dbReference>
<dbReference type="Gene3D" id="1.10.3090.10">
    <property type="entry name" value="cca-adding enzyme, domain 2"/>
    <property type="match status" value="1"/>
</dbReference>
<keyword evidence="3" id="KW-0819">tRNA processing</keyword>
<dbReference type="GO" id="GO:0016779">
    <property type="term" value="F:nucleotidyltransferase activity"/>
    <property type="evidence" value="ECO:0007669"/>
    <property type="project" value="UniProtKB-KW"/>
</dbReference>
<sequence>MDKVQLPEHPIFDVVSKAASELGTDAYVIGGFVRDLVLKRTSKDIDVVCVGDGIALASMVALKLPHRPKVSIFKNFGTAMLRADEWEVEFVGARKESYREHSRKPEVEQGTLDDDLKRRDFTINALGISLNKQNYGALIDEFNGLKDMKRKVIRTPLEPGITFSDDPLRMMRAIRFATQLGFDIDPDTFDAITENKERIKIVSQERITDELNKIILSPTPSYGFKLLFVSGLLHLIFPKMVELQGVETKNGNSHKDNFYHTLQVLDNVAEVSDDLWLRWAAIMHDIAKPDTKRYSPKVGWTFHGHEDRGARMVPKLFRDLKLPLNEHMKFVQKLVKLHLRPIALVKETVTDSAIRRLLFEAGDDVDALMTLCRADITSKSENKVKRYLQNFDKVEQRLVEVEESDKLRNFQPVITGEVIMETFGLKPSKTVGELKEVLTEAILEGKVRNEFDEAYAFLLEKGKEMELPVVKTLASNEKGE</sequence>
<dbReference type="NCBIfam" id="TIGR00277">
    <property type="entry name" value="HDIG"/>
    <property type="match status" value="1"/>
</dbReference>
<reference evidence="14" key="1">
    <citation type="submission" date="2017-06" db="EMBL/GenBank/DDBJ databases">
        <authorList>
            <person name="Varghese N."/>
            <person name="Submissions S."/>
        </authorList>
    </citation>
    <scope>NUCLEOTIDE SEQUENCE [LARGE SCALE GENOMIC DNA]</scope>
    <source>
        <strain evidence="14">NKM1</strain>
    </source>
</reference>